<reference evidence="1 2" key="1">
    <citation type="journal article" date="2016" name="Genome Announc.">
        <title>First Complete Genome Sequence of a Subdivision 6 Acidobacterium Strain.</title>
        <authorList>
            <person name="Huang S."/>
            <person name="Vieira S."/>
            <person name="Bunk B."/>
            <person name="Riedel T."/>
            <person name="Sproer C."/>
            <person name="Overmann J."/>
        </authorList>
    </citation>
    <scope>NUCLEOTIDE SEQUENCE [LARGE SCALE GENOMIC DNA]</scope>
    <source>
        <strain evidence="2">DSM 100886 HEG_-6_39</strain>
    </source>
</reference>
<name>A0A143PG86_LUTPR</name>
<evidence type="ECO:0000313" key="1">
    <source>
        <dbReference type="EMBL" id="AMY07531.1"/>
    </source>
</evidence>
<reference evidence="2" key="2">
    <citation type="submission" date="2016-04" db="EMBL/GenBank/DDBJ databases">
        <title>First Complete Genome Sequence of a Subdivision 6 Acidobacterium.</title>
        <authorList>
            <person name="Huang S."/>
            <person name="Vieira S."/>
            <person name="Bunk B."/>
            <person name="Riedel T."/>
            <person name="Sproeer C."/>
            <person name="Overmann J."/>
        </authorList>
    </citation>
    <scope>NUCLEOTIDE SEQUENCE [LARGE SCALE GENOMIC DNA]</scope>
    <source>
        <strain evidence="2">DSM 100886 HEG_-6_39</strain>
    </source>
</reference>
<gene>
    <name evidence="1" type="ORF">LuPra_00704</name>
</gene>
<proteinExistence type="predicted"/>
<sequence length="122" mass="12734">MAVPLATRLRALWLVILLVLAPAGPAGLILSGHVAGADAHAETAMHNAADHGIAAGALPVNTPDRHCPYCQTASSLRFGWIETPQYLRAPASMSVDWIELQGGAPRSDSRAALPARAPPTRA</sequence>
<dbReference type="KEGG" id="abac:LuPra_00704"/>
<accession>A0A143PG86</accession>
<evidence type="ECO:0008006" key="3">
    <source>
        <dbReference type="Google" id="ProtNLM"/>
    </source>
</evidence>
<dbReference type="EMBL" id="CP015136">
    <property type="protein sequence ID" value="AMY07531.1"/>
    <property type="molecule type" value="Genomic_DNA"/>
</dbReference>
<protein>
    <recommendedName>
        <fullName evidence="3">DUF2946 domain-containing protein</fullName>
    </recommendedName>
</protein>
<dbReference type="AlphaFoldDB" id="A0A143PG86"/>
<dbReference type="Proteomes" id="UP000076079">
    <property type="component" value="Chromosome"/>
</dbReference>
<dbReference type="STRING" id="1855912.LuPra_00704"/>
<organism evidence="1 2">
    <name type="scientific">Luteitalea pratensis</name>
    <dbReference type="NCBI Taxonomy" id="1855912"/>
    <lineage>
        <taxon>Bacteria</taxon>
        <taxon>Pseudomonadati</taxon>
        <taxon>Acidobacteriota</taxon>
        <taxon>Vicinamibacteria</taxon>
        <taxon>Vicinamibacterales</taxon>
        <taxon>Vicinamibacteraceae</taxon>
        <taxon>Luteitalea</taxon>
    </lineage>
</organism>
<evidence type="ECO:0000313" key="2">
    <source>
        <dbReference type="Proteomes" id="UP000076079"/>
    </source>
</evidence>
<keyword evidence="2" id="KW-1185">Reference proteome</keyword>